<keyword evidence="2" id="KW-1185">Reference proteome</keyword>
<evidence type="ECO:0000313" key="2">
    <source>
        <dbReference type="Proteomes" id="UP001150603"/>
    </source>
</evidence>
<dbReference type="Proteomes" id="UP001150603">
    <property type="component" value="Unassembled WGS sequence"/>
</dbReference>
<comment type="caution">
    <text evidence="1">The sequence shown here is derived from an EMBL/GenBank/DDBJ whole genome shotgun (WGS) entry which is preliminary data.</text>
</comment>
<organism evidence="1 2">
    <name type="scientific">Linderina macrospora</name>
    <dbReference type="NCBI Taxonomy" id="4868"/>
    <lineage>
        <taxon>Eukaryota</taxon>
        <taxon>Fungi</taxon>
        <taxon>Fungi incertae sedis</taxon>
        <taxon>Zoopagomycota</taxon>
        <taxon>Kickxellomycotina</taxon>
        <taxon>Kickxellomycetes</taxon>
        <taxon>Kickxellales</taxon>
        <taxon>Kickxellaceae</taxon>
        <taxon>Linderina</taxon>
    </lineage>
</organism>
<evidence type="ECO:0000313" key="1">
    <source>
        <dbReference type="EMBL" id="KAJ1933273.1"/>
    </source>
</evidence>
<reference evidence="1" key="1">
    <citation type="submission" date="2022-07" db="EMBL/GenBank/DDBJ databases">
        <title>Phylogenomic reconstructions and comparative analyses of Kickxellomycotina fungi.</title>
        <authorList>
            <person name="Reynolds N.K."/>
            <person name="Stajich J.E."/>
            <person name="Barry K."/>
            <person name="Grigoriev I.V."/>
            <person name="Crous P."/>
            <person name="Smith M.E."/>
        </authorList>
    </citation>
    <scope>NUCLEOTIDE SEQUENCE</scope>
    <source>
        <strain evidence="1">NRRL 5244</strain>
    </source>
</reference>
<sequence>MQSLCLRRMKQQIDTKTQKTMVELPPKFEVVRWLDLADGERRLYTMAEDIAKNKYQAMATSGTLLKNYIHILKIILRLRQLCTHPRLWSEDKWKEAKVLAVDTAVDTQSQTQSQVRQSDLPTAQSEQQPKDEKPAASKEEKPLITEMKPEIDGISTRVLSHHTSVNRRQAARLWIARQRSQGYMEEPADAEQQDEITKMCGEYETSTKIAALLSDLEKIRSHAWISDPVFQADQDHPLVVKRVAELAKSPGIAEKSVVFSQWTTMLDLIEPRLRQNKIRFARLDGTMSRTQRTANLD</sequence>
<dbReference type="EMBL" id="JANBPW010005139">
    <property type="protein sequence ID" value="KAJ1933273.1"/>
    <property type="molecule type" value="Genomic_DNA"/>
</dbReference>
<name>A0ACC1J0X8_9FUNG</name>
<gene>
    <name evidence="1" type="ORF">FBU59_006084</name>
</gene>
<feature type="non-terminal residue" evidence="1">
    <location>
        <position position="297"/>
    </location>
</feature>
<protein>
    <submittedName>
        <fullName evidence="1">Uncharacterized protein</fullName>
    </submittedName>
</protein>
<accession>A0ACC1J0X8</accession>
<proteinExistence type="predicted"/>